<dbReference type="PANTHER" id="PTHR21017:SF17">
    <property type="entry name" value="PROTEIN NIPSNAP"/>
    <property type="match status" value="1"/>
</dbReference>
<evidence type="ECO:0000313" key="3">
    <source>
        <dbReference type="EMBL" id="PWN37577.1"/>
    </source>
</evidence>
<gene>
    <name evidence="3" type="ORF">FA14DRAFT_141978</name>
</gene>
<dbReference type="InParanoid" id="A0A316VIT5"/>
<dbReference type="OrthoDB" id="10262843at2759"/>
<dbReference type="FunFam" id="3.30.70.100:FF:000004">
    <property type="entry name" value="NIPSNAP family protein"/>
    <property type="match status" value="1"/>
</dbReference>
<protein>
    <submittedName>
        <fullName evidence="3">NIPSNAP-domain-containing protein</fullName>
    </submittedName>
</protein>
<dbReference type="STRING" id="1280837.A0A316VIT5"/>
<reference evidence="3 4" key="1">
    <citation type="journal article" date="2018" name="Mol. Biol. Evol.">
        <title>Broad Genomic Sampling Reveals a Smut Pathogenic Ancestry of the Fungal Clade Ustilaginomycotina.</title>
        <authorList>
            <person name="Kijpornyongpan T."/>
            <person name="Mondo S.J."/>
            <person name="Barry K."/>
            <person name="Sandor L."/>
            <person name="Lee J."/>
            <person name="Lipzen A."/>
            <person name="Pangilinan J."/>
            <person name="LaButti K."/>
            <person name="Hainaut M."/>
            <person name="Henrissat B."/>
            <person name="Grigoriev I.V."/>
            <person name="Spatafora J.W."/>
            <person name="Aime M.C."/>
        </authorList>
    </citation>
    <scope>NUCLEOTIDE SEQUENCE [LARGE SCALE GENOMIC DNA]</scope>
    <source>
        <strain evidence="3 4">MCA 3882</strain>
    </source>
</reference>
<dbReference type="SUPFAM" id="SSF54909">
    <property type="entry name" value="Dimeric alpha+beta barrel"/>
    <property type="match status" value="2"/>
</dbReference>
<feature type="domain" description="NIPSNAP" evidence="2">
    <location>
        <begin position="103"/>
        <end position="189"/>
    </location>
</feature>
<evidence type="ECO:0000259" key="2">
    <source>
        <dbReference type="Pfam" id="PF07978"/>
    </source>
</evidence>
<dbReference type="GeneID" id="37018937"/>
<proteinExistence type="inferred from homology"/>
<dbReference type="PANTHER" id="PTHR21017">
    <property type="entry name" value="NIPSNAP-RELATED"/>
    <property type="match status" value="1"/>
</dbReference>
<organism evidence="3 4">
    <name type="scientific">Meira miltonrushii</name>
    <dbReference type="NCBI Taxonomy" id="1280837"/>
    <lineage>
        <taxon>Eukaryota</taxon>
        <taxon>Fungi</taxon>
        <taxon>Dikarya</taxon>
        <taxon>Basidiomycota</taxon>
        <taxon>Ustilaginomycotina</taxon>
        <taxon>Exobasidiomycetes</taxon>
        <taxon>Exobasidiales</taxon>
        <taxon>Brachybasidiaceae</taxon>
        <taxon>Meira</taxon>
    </lineage>
</organism>
<feature type="domain" description="NIPSNAP" evidence="2">
    <location>
        <begin position="211"/>
        <end position="308"/>
    </location>
</feature>
<dbReference type="EMBL" id="KZ819602">
    <property type="protein sequence ID" value="PWN37577.1"/>
    <property type="molecule type" value="Genomic_DNA"/>
</dbReference>
<dbReference type="AlphaFoldDB" id="A0A316VIT5"/>
<dbReference type="Gene3D" id="3.30.70.100">
    <property type="match status" value="2"/>
</dbReference>
<dbReference type="RefSeq" id="XP_025357879.1">
    <property type="nucleotide sequence ID" value="XM_025497156.1"/>
</dbReference>
<comment type="similarity">
    <text evidence="1">Belongs to the NipSnap family.</text>
</comment>
<dbReference type="InterPro" id="IPR011008">
    <property type="entry name" value="Dimeric_a/b-barrel"/>
</dbReference>
<dbReference type="InterPro" id="IPR012577">
    <property type="entry name" value="NIPSNAP"/>
</dbReference>
<dbReference type="Proteomes" id="UP000245771">
    <property type="component" value="Unassembled WGS sequence"/>
</dbReference>
<evidence type="ECO:0000256" key="1">
    <source>
        <dbReference type="ARBA" id="ARBA00005291"/>
    </source>
</evidence>
<dbReference type="Pfam" id="PF07978">
    <property type="entry name" value="NIPSNAP"/>
    <property type="match status" value="2"/>
</dbReference>
<name>A0A316VIT5_9BASI</name>
<keyword evidence="4" id="KW-1185">Reference proteome</keyword>
<sequence>MAVRRGAGAILSAHHSALRANVKIPSVQKAISPNVIGNLRSRQFSSSSVRCKEEEEKPKQAQGLFASLLHGSDTAKQDGLTAQSHSTTVGRGKYIHEIQRHVVRPDKVDEYKSILSQHYPRLSSDDSINGRLIGSFEVQIGEMETFYHIWEYDGYSGYDQSSDAFYKSKENTDLVTNVRATLSSRSNWITQEFAFWATVKAQKSDVERPLYELRTYHLKPGMLLEWETNWRRGLEARKRFVQPIAAYFSQIGQLHTVQHIWRYDSLEQRKATRDAAWQVETWNDTVTQTVKLIDKMHAQIMTPLPWSPLH</sequence>
<accession>A0A316VIT5</accession>
<dbReference type="GO" id="GO:0000423">
    <property type="term" value="P:mitophagy"/>
    <property type="evidence" value="ECO:0007669"/>
    <property type="project" value="UniProtKB-ARBA"/>
</dbReference>
<dbReference type="GO" id="GO:0005739">
    <property type="term" value="C:mitochondrion"/>
    <property type="evidence" value="ECO:0007669"/>
    <property type="project" value="TreeGrafter"/>
</dbReference>
<evidence type="ECO:0000313" key="4">
    <source>
        <dbReference type="Proteomes" id="UP000245771"/>
    </source>
</evidence>
<dbReference type="InterPro" id="IPR051557">
    <property type="entry name" value="NipSnap_domain"/>
</dbReference>